<dbReference type="RefSeq" id="WP_044655412.1">
    <property type="nucleotide sequence ID" value="NZ_CAXSLD010000035.1"/>
</dbReference>
<evidence type="ECO:0000313" key="2">
    <source>
        <dbReference type="EMBL" id="RHH85483.1"/>
    </source>
</evidence>
<organism evidence="2 3">
    <name type="scientific">Bacteroides caccae</name>
    <dbReference type="NCBI Taxonomy" id="47678"/>
    <lineage>
        <taxon>Bacteria</taxon>
        <taxon>Pseudomonadati</taxon>
        <taxon>Bacteroidota</taxon>
        <taxon>Bacteroidia</taxon>
        <taxon>Bacteroidales</taxon>
        <taxon>Bacteroidaceae</taxon>
        <taxon>Bacteroides</taxon>
    </lineage>
</organism>
<comment type="caution">
    <text evidence="2">The sequence shown here is derived from an EMBL/GenBank/DDBJ whole genome shotgun (WGS) entry which is preliminary data.</text>
</comment>
<keyword evidence="1" id="KW-0732">Signal</keyword>
<feature type="signal peptide" evidence="1">
    <location>
        <begin position="1"/>
        <end position="26"/>
    </location>
</feature>
<dbReference type="AlphaFoldDB" id="A0A414YH44"/>
<accession>A0A414YH44</accession>
<evidence type="ECO:0000256" key="1">
    <source>
        <dbReference type="SAM" id="SignalP"/>
    </source>
</evidence>
<proteinExistence type="predicted"/>
<dbReference type="EMBL" id="QRKD01000037">
    <property type="protein sequence ID" value="RHH85483.1"/>
    <property type="molecule type" value="Genomic_DNA"/>
</dbReference>
<dbReference type="GeneID" id="82173722"/>
<reference evidence="2 3" key="1">
    <citation type="submission" date="2018-08" db="EMBL/GenBank/DDBJ databases">
        <title>A genome reference for cultivated species of the human gut microbiota.</title>
        <authorList>
            <person name="Zou Y."/>
            <person name="Xue W."/>
            <person name="Luo G."/>
        </authorList>
    </citation>
    <scope>NUCLEOTIDE SEQUENCE [LARGE SCALE GENOMIC DNA]</scope>
    <source>
        <strain evidence="2 3">AM16-49B</strain>
    </source>
</reference>
<name>A0A414YH44_9BACE</name>
<dbReference type="Proteomes" id="UP000283512">
    <property type="component" value="Unassembled WGS sequence"/>
</dbReference>
<evidence type="ECO:0000313" key="3">
    <source>
        <dbReference type="Proteomes" id="UP000283512"/>
    </source>
</evidence>
<dbReference type="InterPro" id="IPR025415">
    <property type="entry name" value="DUF4141"/>
</dbReference>
<sequence>MRTGGIWKKASLVCTVFLLATVQSSAQWVVTDPGNLAQGIINMSDNIAHTSKTATNTAQSFSETVKIYEQSKKYYDALKSVNNLVRDARKVREIILMVGDVSDIYVTGFGRMMKDENFSARELDAIASGYTKLLEESNGVLQDLKQVIDVSTLSMTDKDRMDVVDECYRDMRRYRNLVSYYTNRNIAVSYLRARKRNDMDRVMRLYGDETSRYW</sequence>
<feature type="chain" id="PRO_5018978741" evidence="1">
    <location>
        <begin position="27"/>
        <end position="214"/>
    </location>
</feature>
<protein>
    <submittedName>
        <fullName evidence="2">DUF4141 domain-containing protein</fullName>
    </submittedName>
</protein>
<gene>
    <name evidence="2" type="ORF">DW190_20000</name>
</gene>
<dbReference type="Pfam" id="PF13605">
    <property type="entry name" value="DUF4141"/>
    <property type="match status" value="1"/>
</dbReference>